<dbReference type="GO" id="GO:0009156">
    <property type="term" value="P:ribonucleoside monophosphate biosynthetic process"/>
    <property type="evidence" value="ECO:0007669"/>
    <property type="project" value="InterPro"/>
</dbReference>
<keyword evidence="5" id="KW-0479">Metal-binding</keyword>
<keyword evidence="7" id="KW-0547">Nucleotide-binding</keyword>
<evidence type="ECO:0000256" key="5">
    <source>
        <dbReference type="ARBA" id="ARBA00022723"/>
    </source>
</evidence>
<evidence type="ECO:0000256" key="3">
    <source>
        <dbReference type="ARBA" id="ARBA00013247"/>
    </source>
</evidence>
<comment type="cofactor">
    <cofactor evidence="1">
        <name>Mg(2+)</name>
        <dbReference type="ChEBI" id="CHEBI:18420"/>
    </cofactor>
</comment>
<dbReference type="InterPro" id="IPR005946">
    <property type="entry name" value="Rib-P_diPkinase"/>
</dbReference>
<dbReference type="HAMAP" id="MF_00583_B">
    <property type="entry name" value="RibP_PPkinase_B"/>
    <property type="match status" value="1"/>
</dbReference>
<dbReference type="EC" id="2.7.6.1" evidence="3"/>
<dbReference type="Pfam" id="PF13793">
    <property type="entry name" value="Pribosyltran_N"/>
    <property type="match status" value="1"/>
</dbReference>
<sequence>MSFDNIKVFSGNANHKLAEEIMSELGIPLGKALVSKFSDGESRVEIQENVRGMDVFVIQSTCPPNPNDKLMELLVIIDALKRASAKRITVVVPYFGYSRQDRPISFIRSPITAKLVASMISVAGVNRVLTVDLHADQIQGFFDIPVDNIFASELLVEDVVKQNYEDIVVVSPDVGGVVRARAVAKKLDDASLVIIDKRRPAPNKLKIMNIIGNVENKTCIIFDDIIDTAGTLCQAADVLKEKGAKKVVAYITHPVLSANALEVITNSSLNELVVTNTIPLSDEAQKNSKIRQLSFAKTLSEIIIRIHNEKSVSSIFV</sequence>
<evidence type="ECO:0000313" key="13">
    <source>
        <dbReference type="EMBL" id="SFV55823.1"/>
    </source>
</evidence>
<dbReference type="InterPro" id="IPR037515">
    <property type="entry name" value="Rib-P_diPkinase_bac"/>
</dbReference>
<organism evidence="13">
    <name type="scientific">hydrothermal vent metagenome</name>
    <dbReference type="NCBI Taxonomy" id="652676"/>
    <lineage>
        <taxon>unclassified sequences</taxon>
        <taxon>metagenomes</taxon>
        <taxon>ecological metagenomes</taxon>
    </lineage>
</organism>
<dbReference type="GO" id="GO:0002189">
    <property type="term" value="C:ribose phosphate diphosphokinase complex"/>
    <property type="evidence" value="ECO:0007669"/>
    <property type="project" value="TreeGrafter"/>
</dbReference>
<keyword evidence="8 13" id="KW-0418">Kinase</keyword>
<keyword evidence="9" id="KW-0067">ATP-binding</keyword>
<dbReference type="SMART" id="SM01400">
    <property type="entry name" value="Pribosyltran_N"/>
    <property type="match status" value="1"/>
</dbReference>
<dbReference type="PROSITE" id="PS00114">
    <property type="entry name" value="PRPP_SYNTHASE"/>
    <property type="match status" value="1"/>
</dbReference>
<evidence type="ECO:0000259" key="12">
    <source>
        <dbReference type="Pfam" id="PF13793"/>
    </source>
</evidence>
<evidence type="ECO:0000256" key="2">
    <source>
        <dbReference type="ARBA" id="ARBA00004996"/>
    </source>
</evidence>
<dbReference type="AlphaFoldDB" id="A0A1W1BQN2"/>
<name>A0A1W1BQN2_9ZZZZ</name>
<dbReference type="InterPro" id="IPR029099">
    <property type="entry name" value="Pribosyltran_N"/>
</dbReference>
<feature type="domain" description="Ribose-phosphate pyrophosphokinase N-terminal" evidence="12">
    <location>
        <begin position="6"/>
        <end position="124"/>
    </location>
</feature>
<evidence type="ECO:0000256" key="4">
    <source>
        <dbReference type="ARBA" id="ARBA00022679"/>
    </source>
</evidence>
<keyword evidence="10" id="KW-0460">Magnesium</keyword>
<dbReference type="GO" id="GO:0006164">
    <property type="term" value="P:purine nucleotide biosynthetic process"/>
    <property type="evidence" value="ECO:0007669"/>
    <property type="project" value="TreeGrafter"/>
</dbReference>
<evidence type="ECO:0000256" key="6">
    <source>
        <dbReference type="ARBA" id="ARBA00022727"/>
    </source>
</evidence>
<gene>
    <name evidence="13" type="ORF">MNB_SUP05-5-387</name>
</gene>
<dbReference type="InterPro" id="IPR029057">
    <property type="entry name" value="PRTase-like"/>
</dbReference>
<evidence type="ECO:0000256" key="7">
    <source>
        <dbReference type="ARBA" id="ARBA00022741"/>
    </source>
</evidence>
<evidence type="ECO:0000256" key="9">
    <source>
        <dbReference type="ARBA" id="ARBA00022840"/>
    </source>
</evidence>
<dbReference type="GO" id="GO:0005737">
    <property type="term" value="C:cytoplasm"/>
    <property type="evidence" value="ECO:0007669"/>
    <property type="project" value="TreeGrafter"/>
</dbReference>
<keyword evidence="4 13" id="KW-0808">Transferase</keyword>
<protein>
    <recommendedName>
        <fullName evidence="3">ribose-phosphate diphosphokinase</fullName>
        <ecNumber evidence="3">2.7.6.1</ecNumber>
    </recommendedName>
</protein>
<dbReference type="SUPFAM" id="SSF53271">
    <property type="entry name" value="PRTase-like"/>
    <property type="match status" value="1"/>
</dbReference>
<dbReference type="NCBIfam" id="NF002320">
    <property type="entry name" value="PRK01259.1"/>
    <property type="match status" value="1"/>
</dbReference>
<accession>A0A1W1BQN2</accession>
<evidence type="ECO:0000256" key="11">
    <source>
        <dbReference type="ARBA" id="ARBA00049535"/>
    </source>
</evidence>
<dbReference type="InterPro" id="IPR000842">
    <property type="entry name" value="PRib_PP_synth_CS"/>
</dbReference>
<comment type="pathway">
    <text evidence="2">Metabolic intermediate biosynthesis; 5-phospho-alpha-D-ribose 1-diphosphate biosynthesis; 5-phospho-alpha-D-ribose 1-diphosphate from D-ribose 5-phosphate (route I): step 1/1.</text>
</comment>
<dbReference type="EMBL" id="FPHJ01000014">
    <property type="protein sequence ID" value="SFV55823.1"/>
    <property type="molecule type" value="Genomic_DNA"/>
</dbReference>
<dbReference type="Gene3D" id="3.40.50.2020">
    <property type="match status" value="2"/>
</dbReference>
<keyword evidence="6" id="KW-0545">Nucleotide biosynthesis</keyword>
<dbReference type="PANTHER" id="PTHR10210:SF41">
    <property type="entry name" value="RIBOSE-PHOSPHATE PYROPHOSPHOKINASE 1, CHLOROPLASTIC"/>
    <property type="match status" value="1"/>
</dbReference>
<dbReference type="GO" id="GO:0004749">
    <property type="term" value="F:ribose phosphate diphosphokinase activity"/>
    <property type="evidence" value="ECO:0007669"/>
    <property type="project" value="UniProtKB-EC"/>
</dbReference>
<dbReference type="CDD" id="cd06223">
    <property type="entry name" value="PRTases_typeI"/>
    <property type="match status" value="1"/>
</dbReference>
<dbReference type="GO" id="GO:0006015">
    <property type="term" value="P:5-phosphoribose 1-diphosphate biosynthetic process"/>
    <property type="evidence" value="ECO:0007669"/>
    <property type="project" value="TreeGrafter"/>
</dbReference>
<evidence type="ECO:0000256" key="10">
    <source>
        <dbReference type="ARBA" id="ARBA00022842"/>
    </source>
</evidence>
<dbReference type="FunFam" id="3.40.50.2020:FF:000001">
    <property type="entry name" value="Ribose-phosphate pyrophosphokinase"/>
    <property type="match status" value="1"/>
</dbReference>
<dbReference type="PANTHER" id="PTHR10210">
    <property type="entry name" value="RIBOSE-PHOSPHATE DIPHOSPHOKINASE FAMILY MEMBER"/>
    <property type="match status" value="1"/>
</dbReference>
<dbReference type="InterPro" id="IPR000836">
    <property type="entry name" value="PRTase_dom"/>
</dbReference>
<dbReference type="GO" id="GO:0000287">
    <property type="term" value="F:magnesium ion binding"/>
    <property type="evidence" value="ECO:0007669"/>
    <property type="project" value="InterPro"/>
</dbReference>
<comment type="catalytic activity">
    <reaction evidence="11">
        <text>D-ribose 5-phosphate + ATP = 5-phospho-alpha-D-ribose 1-diphosphate + AMP + H(+)</text>
        <dbReference type="Rhea" id="RHEA:15609"/>
        <dbReference type="ChEBI" id="CHEBI:15378"/>
        <dbReference type="ChEBI" id="CHEBI:30616"/>
        <dbReference type="ChEBI" id="CHEBI:58017"/>
        <dbReference type="ChEBI" id="CHEBI:78346"/>
        <dbReference type="ChEBI" id="CHEBI:456215"/>
        <dbReference type="EC" id="2.7.6.1"/>
    </reaction>
</comment>
<dbReference type="NCBIfam" id="TIGR01251">
    <property type="entry name" value="ribP_PPkin"/>
    <property type="match status" value="1"/>
</dbReference>
<dbReference type="Pfam" id="PF14572">
    <property type="entry name" value="Pribosyl_synth"/>
    <property type="match status" value="1"/>
</dbReference>
<reference evidence="13" key="1">
    <citation type="submission" date="2016-10" db="EMBL/GenBank/DDBJ databases">
        <authorList>
            <person name="de Groot N.N."/>
        </authorList>
    </citation>
    <scope>NUCLEOTIDE SEQUENCE</scope>
</reference>
<evidence type="ECO:0000256" key="1">
    <source>
        <dbReference type="ARBA" id="ARBA00001946"/>
    </source>
</evidence>
<evidence type="ECO:0000256" key="8">
    <source>
        <dbReference type="ARBA" id="ARBA00022777"/>
    </source>
</evidence>
<dbReference type="GO" id="GO:0005524">
    <property type="term" value="F:ATP binding"/>
    <property type="evidence" value="ECO:0007669"/>
    <property type="project" value="UniProtKB-KW"/>
</dbReference>
<dbReference type="GO" id="GO:0016301">
    <property type="term" value="F:kinase activity"/>
    <property type="evidence" value="ECO:0007669"/>
    <property type="project" value="UniProtKB-KW"/>
</dbReference>
<proteinExistence type="inferred from homology"/>